<organism evidence="1 2">
    <name type="scientific">Arthrobacter bussei</name>
    <dbReference type="NCBI Taxonomy" id="2594179"/>
    <lineage>
        <taxon>Bacteria</taxon>
        <taxon>Bacillati</taxon>
        <taxon>Actinomycetota</taxon>
        <taxon>Actinomycetes</taxon>
        <taxon>Micrococcales</taxon>
        <taxon>Micrococcaceae</taxon>
        <taxon>Arthrobacter</taxon>
    </lineage>
</organism>
<evidence type="ECO:0008006" key="3">
    <source>
        <dbReference type="Google" id="ProtNLM"/>
    </source>
</evidence>
<dbReference type="Proteomes" id="UP000326464">
    <property type="component" value="Unassembled WGS sequence"/>
</dbReference>
<dbReference type="RefSeq" id="WP_152812674.1">
    <property type="nucleotide sequence ID" value="NZ_VJXX01000001.1"/>
</dbReference>
<gene>
    <name evidence="1" type="ORF">FNH21_04775</name>
</gene>
<proteinExistence type="predicted"/>
<name>A0A7X1NNC8_9MICC</name>
<sequence>MPTTSWDLRLRALTAFMNAEGREPSSRSAIAGEHRLALWLDEQRKSVRAGRMGPARREILQQAGLLTADELGSPRTGTAWLRVASVAEFVEEEGRLPSFVAPATAGEKRLADWMHVQLSGRAAETKPLRALRAILDAVAVDGLAHTV</sequence>
<evidence type="ECO:0000313" key="2">
    <source>
        <dbReference type="Proteomes" id="UP000326464"/>
    </source>
</evidence>
<dbReference type="Gene3D" id="6.10.140.530">
    <property type="match status" value="1"/>
</dbReference>
<evidence type="ECO:0000313" key="1">
    <source>
        <dbReference type="EMBL" id="MPY10036.1"/>
    </source>
</evidence>
<reference evidence="2" key="1">
    <citation type="submission" date="2019-07" db="EMBL/GenBank/DDBJ databases">
        <title>Arthrobacter KR32 sp. nov., isolated from mountain cheese made of cows milk.</title>
        <authorList>
            <person name="Flegler A."/>
        </authorList>
    </citation>
    <scope>NUCLEOTIDE SEQUENCE [LARGE SCALE GENOMIC DNA]</scope>
    <source>
        <strain evidence="2">KR32</strain>
    </source>
</reference>
<protein>
    <recommendedName>
        <fullName evidence="3">Helicase-associated domain-containing protein</fullName>
    </recommendedName>
</protein>
<accession>A0A7X1NNC8</accession>
<dbReference type="EMBL" id="VJXX01000001">
    <property type="protein sequence ID" value="MPY10036.1"/>
    <property type="molecule type" value="Genomic_DNA"/>
</dbReference>
<keyword evidence="2" id="KW-1185">Reference proteome</keyword>
<dbReference type="OrthoDB" id="4938091at2"/>
<comment type="caution">
    <text evidence="1">The sequence shown here is derived from an EMBL/GenBank/DDBJ whole genome shotgun (WGS) entry which is preliminary data.</text>
</comment>
<dbReference type="AlphaFoldDB" id="A0A7X1NNC8"/>